<dbReference type="PANTHER" id="PTHR43133">
    <property type="entry name" value="RNA POLYMERASE ECF-TYPE SIGMA FACTO"/>
    <property type="match status" value="1"/>
</dbReference>
<dbReference type="SUPFAM" id="SSF88946">
    <property type="entry name" value="Sigma2 domain of RNA polymerase sigma factors"/>
    <property type="match status" value="1"/>
</dbReference>
<dbReference type="PANTHER" id="PTHR43133:SF58">
    <property type="entry name" value="ECF RNA POLYMERASE SIGMA FACTOR SIGD"/>
    <property type="match status" value="1"/>
</dbReference>
<dbReference type="InterPro" id="IPR007627">
    <property type="entry name" value="RNA_pol_sigma70_r2"/>
</dbReference>
<comment type="similarity">
    <text evidence="1">Belongs to the sigma-70 factor family. ECF subfamily.</text>
</comment>
<dbReference type="SUPFAM" id="SSF88659">
    <property type="entry name" value="Sigma3 and sigma4 domains of RNA polymerase sigma factors"/>
    <property type="match status" value="1"/>
</dbReference>
<dbReference type="InterPro" id="IPR013249">
    <property type="entry name" value="RNA_pol_sigma70_r4_t2"/>
</dbReference>
<dbReference type="AlphaFoldDB" id="A0A1X1D5M3"/>
<dbReference type="InterPro" id="IPR014284">
    <property type="entry name" value="RNA_pol_sigma-70_dom"/>
</dbReference>
<name>A0A1X1D5M3_9GAMM</name>
<dbReference type="GO" id="GO:0016987">
    <property type="term" value="F:sigma factor activity"/>
    <property type="evidence" value="ECO:0007669"/>
    <property type="project" value="UniProtKB-KW"/>
</dbReference>
<organism evidence="8 9">
    <name type="scientific">Pantoea rwandensis</name>
    <dbReference type="NCBI Taxonomy" id="1076550"/>
    <lineage>
        <taxon>Bacteria</taxon>
        <taxon>Pseudomonadati</taxon>
        <taxon>Pseudomonadota</taxon>
        <taxon>Gammaproteobacteria</taxon>
        <taxon>Enterobacterales</taxon>
        <taxon>Erwiniaceae</taxon>
        <taxon>Pantoea</taxon>
    </lineage>
</organism>
<evidence type="ECO:0000256" key="5">
    <source>
        <dbReference type="ARBA" id="ARBA00023163"/>
    </source>
</evidence>
<sequence length="183" mass="20902">MQTSDSARESWPALMERAQAGDQLAYTRLLKALVPVIRGQIRKQLTEEALVDDVIQDVLLTVHRVRHTYDSAYPFLPWLMAIISARAVDALRRRGRHQQWEVHEETLTEAAIAPEAPSLETQEELAGFLRQLPSRQREIVEHVHLREMSLTEAAEHNNLSVAAVKSLLHRALSNLRRFGAHHE</sequence>
<keyword evidence="4" id="KW-0238">DNA-binding</keyword>
<dbReference type="Pfam" id="PF08281">
    <property type="entry name" value="Sigma70_r4_2"/>
    <property type="match status" value="1"/>
</dbReference>
<dbReference type="InterPro" id="IPR013325">
    <property type="entry name" value="RNA_pol_sigma_r2"/>
</dbReference>
<comment type="caution">
    <text evidence="8">The sequence shown here is derived from an EMBL/GenBank/DDBJ whole genome shotgun (WGS) entry which is preliminary data.</text>
</comment>
<dbReference type="NCBIfam" id="TIGR02937">
    <property type="entry name" value="sigma70-ECF"/>
    <property type="match status" value="1"/>
</dbReference>
<reference evidence="8 9" key="1">
    <citation type="journal article" date="2017" name="Antonie Van Leeuwenhoek">
        <title>Phylogenomic resolution of the bacterial genus Pantoea and its relationship with Erwinia and Tatumella.</title>
        <authorList>
            <person name="Palmer M."/>
            <person name="Steenkamp E.T."/>
            <person name="Coetzee M.P."/>
            <person name="Chan W.Y."/>
            <person name="van Zyl E."/>
            <person name="De Maayer P."/>
            <person name="Coutinho T.A."/>
            <person name="Blom J."/>
            <person name="Smits T.H."/>
            <person name="Duffy B."/>
            <person name="Venter S.N."/>
        </authorList>
    </citation>
    <scope>NUCLEOTIDE SEQUENCE [LARGE SCALE GENOMIC DNA]</scope>
    <source>
        <strain evidence="8 9">LMG 26275</strain>
    </source>
</reference>
<evidence type="ECO:0000259" key="7">
    <source>
        <dbReference type="Pfam" id="PF08281"/>
    </source>
</evidence>
<dbReference type="RefSeq" id="WP_084931695.1">
    <property type="nucleotide sequence ID" value="NZ_MLFR01000001.1"/>
</dbReference>
<evidence type="ECO:0000259" key="6">
    <source>
        <dbReference type="Pfam" id="PF04542"/>
    </source>
</evidence>
<protein>
    <submittedName>
        <fullName evidence="8">RNA polymerase subunit sigma-70</fullName>
    </submittedName>
</protein>
<evidence type="ECO:0000313" key="9">
    <source>
        <dbReference type="Proteomes" id="UP000193558"/>
    </source>
</evidence>
<evidence type="ECO:0000256" key="1">
    <source>
        <dbReference type="ARBA" id="ARBA00010641"/>
    </source>
</evidence>
<dbReference type="InterPro" id="IPR039425">
    <property type="entry name" value="RNA_pol_sigma-70-like"/>
</dbReference>
<dbReference type="EMBL" id="MLFR01000001">
    <property type="protein sequence ID" value="ORM71944.1"/>
    <property type="molecule type" value="Genomic_DNA"/>
</dbReference>
<keyword evidence="2" id="KW-0805">Transcription regulation</keyword>
<keyword evidence="5" id="KW-0804">Transcription</keyword>
<dbReference type="Pfam" id="PF04542">
    <property type="entry name" value="Sigma70_r2"/>
    <property type="match status" value="1"/>
</dbReference>
<dbReference type="Gene3D" id="1.10.10.10">
    <property type="entry name" value="Winged helix-like DNA-binding domain superfamily/Winged helix DNA-binding domain"/>
    <property type="match status" value="1"/>
</dbReference>
<dbReference type="GO" id="GO:0006352">
    <property type="term" value="P:DNA-templated transcription initiation"/>
    <property type="evidence" value="ECO:0007669"/>
    <property type="project" value="InterPro"/>
</dbReference>
<evidence type="ECO:0000313" key="8">
    <source>
        <dbReference type="EMBL" id="ORM71944.1"/>
    </source>
</evidence>
<dbReference type="Gene3D" id="1.10.1740.10">
    <property type="match status" value="1"/>
</dbReference>
<accession>A0A1X1D5M3</accession>
<dbReference type="Proteomes" id="UP000193558">
    <property type="component" value="Unassembled WGS sequence"/>
</dbReference>
<feature type="domain" description="RNA polymerase sigma-70 region 2" evidence="6">
    <location>
        <begin position="30"/>
        <end position="96"/>
    </location>
</feature>
<keyword evidence="3" id="KW-0731">Sigma factor</keyword>
<evidence type="ECO:0000256" key="2">
    <source>
        <dbReference type="ARBA" id="ARBA00023015"/>
    </source>
</evidence>
<evidence type="ECO:0000256" key="3">
    <source>
        <dbReference type="ARBA" id="ARBA00023082"/>
    </source>
</evidence>
<evidence type="ECO:0000256" key="4">
    <source>
        <dbReference type="ARBA" id="ARBA00023125"/>
    </source>
</evidence>
<dbReference type="CDD" id="cd06171">
    <property type="entry name" value="Sigma70_r4"/>
    <property type="match status" value="1"/>
</dbReference>
<dbReference type="InterPro" id="IPR013324">
    <property type="entry name" value="RNA_pol_sigma_r3/r4-like"/>
</dbReference>
<gene>
    <name evidence="8" type="ORF">HA51_02455</name>
</gene>
<proteinExistence type="inferred from homology"/>
<feature type="domain" description="RNA polymerase sigma factor 70 region 4 type 2" evidence="7">
    <location>
        <begin position="124"/>
        <end position="174"/>
    </location>
</feature>
<dbReference type="GO" id="GO:0003677">
    <property type="term" value="F:DNA binding"/>
    <property type="evidence" value="ECO:0007669"/>
    <property type="project" value="UniProtKB-KW"/>
</dbReference>
<dbReference type="OrthoDB" id="7041663at2"/>
<dbReference type="InterPro" id="IPR036388">
    <property type="entry name" value="WH-like_DNA-bd_sf"/>
</dbReference>